<organism evidence="5 6">
    <name type="scientific">Phreatobacter oligotrophus</name>
    <dbReference type="NCBI Taxonomy" id="1122261"/>
    <lineage>
        <taxon>Bacteria</taxon>
        <taxon>Pseudomonadati</taxon>
        <taxon>Pseudomonadota</taxon>
        <taxon>Alphaproteobacteria</taxon>
        <taxon>Hyphomicrobiales</taxon>
        <taxon>Phreatobacteraceae</taxon>
        <taxon>Phreatobacter</taxon>
    </lineage>
</organism>
<evidence type="ECO:0000313" key="6">
    <source>
        <dbReference type="Proteomes" id="UP000241808"/>
    </source>
</evidence>
<dbReference type="InterPro" id="IPR036812">
    <property type="entry name" value="NAD(P)_OxRdtase_dom_sf"/>
</dbReference>
<evidence type="ECO:0000256" key="2">
    <source>
        <dbReference type="PIRSR" id="PIRSR000097-2"/>
    </source>
</evidence>
<dbReference type="InterPro" id="IPR020471">
    <property type="entry name" value="AKR"/>
</dbReference>
<protein>
    <submittedName>
        <fullName evidence="5">Diketogulonate reductase-like aldo/keto reductase</fullName>
    </submittedName>
</protein>
<evidence type="ECO:0000256" key="1">
    <source>
        <dbReference type="PIRSR" id="PIRSR000097-1"/>
    </source>
</evidence>
<dbReference type="PANTHER" id="PTHR43638">
    <property type="entry name" value="OXIDOREDUCTASE, ALDO/KETO REDUCTASE FAMILY PROTEIN"/>
    <property type="match status" value="1"/>
</dbReference>
<feature type="binding site" evidence="2">
    <location>
        <position position="114"/>
    </location>
    <ligand>
        <name>substrate</name>
    </ligand>
</feature>
<feature type="active site" description="Proton donor" evidence="1">
    <location>
        <position position="56"/>
    </location>
</feature>
<reference evidence="5 6" key="1">
    <citation type="submission" date="2018-04" db="EMBL/GenBank/DDBJ databases">
        <title>Genomic Encyclopedia of Archaeal and Bacterial Type Strains, Phase II (KMG-II): from individual species to whole genera.</title>
        <authorList>
            <person name="Goeker M."/>
        </authorList>
    </citation>
    <scope>NUCLEOTIDE SEQUENCE [LARGE SCALE GENOMIC DNA]</scope>
    <source>
        <strain evidence="5 6">DSM 25521</strain>
    </source>
</reference>
<name>A0A2T4ZG87_9HYPH</name>
<evidence type="ECO:0000313" key="5">
    <source>
        <dbReference type="EMBL" id="PTM60920.1"/>
    </source>
</evidence>
<dbReference type="AlphaFoldDB" id="A0A2T4ZG87"/>
<keyword evidence="6" id="KW-1185">Reference proteome</keyword>
<feature type="domain" description="NADP-dependent oxidoreductase" evidence="4">
    <location>
        <begin position="18"/>
        <end position="266"/>
    </location>
</feature>
<dbReference type="Proteomes" id="UP000241808">
    <property type="component" value="Unassembled WGS sequence"/>
</dbReference>
<comment type="caution">
    <text evidence="5">The sequence shown here is derived from an EMBL/GenBank/DDBJ whole genome shotgun (WGS) entry which is preliminary data.</text>
</comment>
<dbReference type="Pfam" id="PF00248">
    <property type="entry name" value="Aldo_ket_red"/>
    <property type="match status" value="1"/>
</dbReference>
<evidence type="ECO:0000256" key="3">
    <source>
        <dbReference type="PIRSR" id="PIRSR000097-3"/>
    </source>
</evidence>
<dbReference type="RefSeq" id="WP_108174853.1">
    <property type="nucleotide sequence ID" value="NZ_PZZL01000002.1"/>
</dbReference>
<dbReference type="GO" id="GO:0016491">
    <property type="term" value="F:oxidoreductase activity"/>
    <property type="evidence" value="ECO:0007669"/>
    <property type="project" value="InterPro"/>
</dbReference>
<dbReference type="EMBL" id="PZZL01000002">
    <property type="protein sequence ID" value="PTM60920.1"/>
    <property type="molecule type" value="Genomic_DNA"/>
</dbReference>
<dbReference type="PRINTS" id="PR00069">
    <property type="entry name" value="ALDKETRDTASE"/>
</dbReference>
<dbReference type="Gene3D" id="3.20.20.100">
    <property type="entry name" value="NADP-dependent oxidoreductase domain"/>
    <property type="match status" value="1"/>
</dbReference>
<evidence type="ECO:0000259" key="4">
    <source>
        <dbReference type="Pfam" id="PF00248"/>
    </source>
</evidence>
<dbReference type="InterPro" id="IPR023210">
    <property type="entry name" value="NADP_OxRdtase_dom"/>
</dbReference>
<dbReference type="SUPFAM" id="SSF51430">
    <property type="entry name" value="NAD(P)-linked oxidoreductase"/>
    <property type="match status" value="1"/>
</dbReference>
<gene>
    <name evidence="5" type="ORF">C8P69_102305</name>
</gene>
<dbReference type="CDD" id="cd19138">
    <property type="entry name" value="AKR_YeaE"/>
    <property type="match status" value="1"/>
</dbReference>
<dbReference type="OrthoDB" id="9772407at2"/>
<sequence>MGTVPTIRLPDGTAVPVLGQGTWTIADRPARRASAMAALRAGLDAGLTLIDTAEMYGDGAAEELIGEAIAGRRDEAYLASKVYPHNAGRRSAIEACERSLRRLGTDRLDLYLLHWRGSIPLAETVAAFERLRETGKIRAWGVSNFDRDDMEELLDEGGAAVAVNQVLYNCLRRGIEFDLLPWQAQRGIPVMAYSPVEQGRLTRDPVLAAIAARHPGATAAQVALAFTLRRGGVIAIPQMASPEHISENRPAVDLTLTDQDMAEIDRAFPPPARKRSLEMI</sequence>
<accession>A0A2T4ZG87</accession>
<feature type="site" description="Lowers pKa of active site Tyr" evidence="3">
    <location>
        <position position="81"/>
    </location>
</feature>
<dbReference type="PIRSF" id="PIRSF000097">
    <property type="entry name" value="AKR"/>
    <property type="match status" value="1"/>
</dbReference>
<dbReference type="PANTHER" id="PTHR43638:SF3">
    <property type="entry name" value="ALDEHYDE REDUCTASE"/>
    <property type="match status" value="1"/>
</dbReference>
<proteinExistence type="predicted"/>